<reference evidence="10" key="1">
    <citation type="journal article" date="2023" name="Insect Mol. Biol.">
        <title>Genome sequencing provides insights into the evolution of gene families encoding plant cell wall-degrading enzymes in longhorned beetles.</title>
        <authorList>
            <person name="Shin N.R."/>
            <person name="Okamura Y."/>
            <person name="Kirsch R."/>
            <person name="Pauchet Y."/>
        </authorList>
    </citation>
    <scope>NUCLEOTIDE SEQUENCE</scope>
    <source>
        <strain evidence="10">RBIC_L_NR</strain>
    </source>
</reference>
<dbReference type="GO" id="GO:0019221">
    <property type="term" value="P:cytokine-mediated signaling pathway"/>
    <property type="evidence" value="ECO:0007669"/>
    <property type="project" value="TreeGrafter"/>
</dbReference>
<evidence type="ECO:0000256" key="4">
    <source>
        <dbReference type="ARBA" id="ARBA00022777"/>
    </source>
</evidence>
<dbReference type="PROSITE" id="PS00109">
    <property type="entry name" value="PROTEIN_KINASE_TYR"/>
    <property type="match status" value="1"/>
</dbReference>
<keyword evidence="4" id="KW-0418">Kinase</keyword>
<keyword evidence="11" id="KW-1185">Reference proteome</keyword>
<dbReference type="GO" id="GO:0005126">
    <property type="term" value="F:cytokine receptor binding"/>
    <property type="evidence" value="ECO:0007669"/>
    <property type="project" value="TreeGrafter"/>
</dbReference>
<dbReference type="GO" id="GO:0051130">
    <property type="term" value="P:positive regulation of cellular component organization"/>
    <property type="evidence" value="ECO:0007669"/>
    <property type="project" value="UniProtKB-ARBA"/>
</dbReference>
<evidence type="ECO:0000256" key="6">
    <source>
        <dbReference type="ARBA" id="ARBA00023136"/>
    </source>
</evidence>
<evidence type="ECO:0000256" key="1">
    <source>
        <dbReference type="ARBA" id="ARBA00004308"/>
    </source>
</evidence>
<proteinExistence type="predicted"/>
<dbReference type="GO" id="GO:0050793">
    <property type="term" value="P:regulation of developmental process"/>
    <property type="evidence" value="ECO:0007669"/>
    <property type="project" value="UniProtKB-ARBA"/>
</dbReference>
<dbReference type="GO" id="GO:0007259">
    <property type="term" value="P:cell surface receptor signaling pathway via JAK-STAT"/>
    <property type="evidence" value="ECO:0007669"/>
    <property type="project" value="TreeGrafter"/>
</dbReference>
<dbReference type="GO" id="GO:0004714">
    <property type="term" value="F:transmembrane receptor protein tyrosine kinase activity"/>
    <property type="evidence" value="ECO:0007669"/>
    <property type="project" value="UniProtKB-EC"/>
</dbReference>
<name>A0AAV8X5V4_9CUCU</name>
<dbReference type="GO" id="GO:0005524">
    <property type="term" value="F:ATP binding"/>
    <property type="evidence" value="ECO:0007669"/>
    <property type="project" value="UniProtKB-KW"/>
</dbReference>
<comment type="catalytic activity">
    <reaction evidence="8">
        <text>L-tyrosyl-[protein] + ATP = O-phospho-L-tyrosyl-[protein] + ADP + H(+)</text>
        <dbReference type="Rhea" id="RHEA:10596"/>
        <dbReference type="Rhea" id="RHEA-COMP:10136"/>
        <dbReference type="Rhea" id="RHEA-COMP:20101"/>
        <dbReference type="ChEBI" id="CHEBI:15378"/>
        <dbReference type="ChEBI" id="CHEBI:30616"/>
        <dbReference type="ChEBI" id="CHEBI:46858"/>
        <dbReference type="ChEBI" id="CHEBI:61978"/>
        <dbReference type="ChEBI" id="CHEBI:456216"/>
        <dbReference type="EC" id="2.7.10.1"/>
    </reaction>
</comment>
<dbReference type="SMART" id="SM00219">
    <property type="entry name" value="TyrKc"/>
    <property type="match status" value="1"/>
</dbReference>
<dbReference type="Proteomes" id="UP001162156">
    <property type="component" value="Unassembled WGS sequence"/>
</dbReference>
<dbReference type="Pfam" id="PF07714">
    <property type="entry name" value="PK_Tyr_Ser-Thr"/>
    <property type="match status" value="1"/>
</dbReference>
<organism evidence="10 11">
    <name type="scientific">Rhamnusium bicolor</name>
    <dbReference type="NCBI Taxonomy" id="1586634"/>
    <lineage>
        <taxon>Eukaryota</taxon>
        <taxon>Metazoa</taxon>
        <taxon>Ecdysozoa</taxon>
        <taxon>Arthropoda</taxon>
        <taxon>Hexapoda</taxon>
        <taxon>Insecta</taxon>
        <taxon>Pterygota</taxon>
        <taxon>Neoptera</taxon>
        <taxon>Endopterygota</taxon>
        <taxon>Coleoptera</taxon>
        <taxon>Polyphaga</taxon>
        <taxon>Cucujiformia</taxon>
        <taxon>Chrysomeloidea</taxon>
        <taxon>Cerambycidae</taxon>
        <taxon>Lepturinae</taxon>
        <taxon>Rhagiini</taxon>
        <taxon>Rhamnusium</taxon>
    </lineage>
</organism>
<evidence type="ECO:0000256" key="2">
    <source>
        <dbReference type="ARBA" id="ARBA00022679"/>
    </source>
</evidence>
<accession>A0AAV8X5V4</accession>
<dbReference type="PANTHER" id="PTHR45807">
    <property type="entry name" value="TYROSINE-PROTEIN KINASE HOPSCOTCH"/>
    <property type="match status" value="1"/>
</dbReference>
<dbReference type="GO" id="GO:0005829">
    <property type="term" value="C:cytosol"/>
    <property type="evidence" value="ECO:0007669"/>
    <property type="project" value="TreeGrafter"/>
</dbReference>
<dbReference type="AlphaFoldDB" id="A0AAV8X5V4"/>
<evidence type="ECO:0000313" key="10">
    <source>
        <dbReference type="EMBL" id="KAJ8934141.1"/>
    </source>
</evidence>
<keyword evidence="3" id="KW-0547">Nucleotide-binding</keyword>
<keyword evidence="2" id="KW-0808">Transferase</keyword>
<dbReference type="FunFam" id="1.10.510.10:FF:001512">
    <property type="entry name" value="Receptor tyrosine-protein kinase erbB-2"/>
    <property type="match status" value="1"/>
</dbReference>
<dbReference type="GO" id="GO:0004715">
    <property type="term" value="F:non-membrane spanning protein tyrosine kinase activity"/>
    <property type="evidence" value="ECO:0007669"/>
    <property type="project" value="TreeGrafter"/>
</dbReference>
<comment type="subcellular location">
    <subcellularLocation>
        <location evidence="1">Endomembrane system</location>
    </subcellularLocation>
</comment>
<dbReference type="PRINTS" id="PR00109">
    <property type="entry name" value="TYRKINASE"/>
</dbReference>
<feature type="non-terminal residue" evidence="10">
    <location>
        <position position="1"/>
    </location>
</feature>
<dbReference type="PROSITE" id="PS50011">
    <property type="entry name" value="PROTEIN_KINASE_DOM"/>
    <property type="match status" value="1"/>
</dbReference>
<dbReference type="InterPro" id="IPR051286">
    <property type="entry name" value="JAK"/>
</dbReference>
<dbReference type="Gene3D" id="1.10.510.10">
    <property type="entry name" value="Transferase(Phosphotransferase) domain 1"/>
    <property type="match status" value="1"/>
</dbReference>
<dbReference type="InterPro" id="IPR011009">
    <property type="entry name" value="Kinase-like_dom_sf"/>
</dbReference>
<evidence type="ECO:0000256" key="8">
    <source>
        <dbReference type="ARBA" id="ARBA00051243"/>
    </source>
</evidence>
<feature type="domain" description="Protein kinase" evidence="9">
    <location>
        <begin position="1"/>
        <end position="173"/>
    </location>
</feature>
<evidence type="ECO:0000256" key="7">
    <source>
        <dbReference type="ARBA" id="ARBA00023137"/>
    </source>
</evidence>
<dbReference type="InterPro" id="IPR020635">
    <property type="entry name" value="Tyr_kinase_cat_dom"/>
</dbReference>
<dbReference type="SUPFAM" id="SSF56112">
    <property type="entry name" value="Protein kinase-like (PK-like)"/>
    <property type="match status" value="1"/>
</dbReference>
<sequence>ALNHPNIVEILGVLREPEISLVMEFVHHGSLQSYLKIYKESLQEAQLLKYALDIAKGMEYLGRKNIVHRDLAARNILVVDENHVKISDFGLAQVVGTNDYYILKTERELPIKWYAPESLRGGKFSVRSDVWSYGVTMCEMFDYGEEPNLVNIDKGIEGQHQQVLLTALEKGAR</sequence>
<dbReference type="PANTHER" id="PTHR45807:SF7">
    <property type="entry name" value="TYROSINE-PROTEIN KINASE HOPSCOTCH"/>
    <property type="match status" value="1"/>
</dbReference>
<dbReference type="InterPro" id="IPR001245">
    <property type="entry name" value="Ser-Thr/Tyr_kinase_cat_dom"/>
</dbReference>
<dbReference type="EMBL" id="JANEYF010003764">
    <property type="protein sequence ID" value="KAJ8934141.1"/>
    <property type="molecule type" value="Genomic_DNA"/>
</dbReference>
<evidence type="ECO:0000256" key="5">
    <source>
        <dbReference type="ARBA" id="ARBA00022840"/>
    </source>
</evidence>
<evidence type="ECO:0000259" key="9">
    <source>
        <dbReference type="PROSITE" id="PS50011"/>
    </source>
</evidence>
<dbReference type="GO" id="GO:0012505">
    <property type="term" value="C:endomembrane system"/>
    <property type="evidence" value="ECO:0007669"/>
    <property type="project" value="UniProtKB-SubCell"/>
</dbReference>
<dbReference type="InterPro" id="IPR000719">
    <property type="entry name" value="Prot_kinase_dom"/>
</dbReference>
<dbReference type="GO" id="GO:0035556">
    <property type="term" value="P:intracellular signal transduction"/>
    <property type="evidence" value="ECO:0007669"/>
    <property type="project" value="TreeGrafter"/>
</dbReference>
<dbReference type="InterPro" id="IPR008266">
    <property type="entry name" value="Tyr_kinase_AS"/>
</dbReference>
<gene>
    <name evidence="10" type="ORF">NQ314_013551</name>
</gene>
<dbReference type="GO" id="GO:0048468">
    <property type="term" value="P:cell development"/>
    <property type="evidence" value="ECO:0007669"/>
    <property type="project" value="UniProtKB-ARBA"/>
</dbReference>
<evidence type="ECO:0000256" key="3">
    <source>
        <dbReference type="ARBA" id="ARBA00022741"/>
    </source>
</evidence>
<protein>
    <recommendedName>
        <fullName evidence="9">Protein kinase domain-containing protein</fullName>
    </recommendedName>
</protein>
<comment type="caution">
    <text evidence="10">The sequence shown here is derived from an EMBL/GenBank/DDBJ whole genome shotgun (WGS) entry which is preliminary data.</text>
</comment>
<keyword evidence="5" id="KW-0067">ATP-binding</keyword>
<dbReference type="GO" id="GO:0030182">
    <property type="term" value="P:neuron differentiation"/>
    <property type="evidence" value="ECO:0007669"/>
    <property type="project" value="UniProtKB-ARBA"/>
</dbReference>
<keyword evidence="7" id="KW-0829">Tyrosine-protein kinase</keyword>
<evidence type="ECO:0000313" key="11">
    <source>
        <dbReference type="Proteomes" id="UP001162156"/>
    </source>
</evidence>
<keyword evidence="6" id="KW-0472">Membrane</keyword>